<dbReference type="GO" id="GO:0030246">
    <property type="term" value="F:carbohydrate binding"/>
    <property type="evidence" value="ECO:0007669"/>
    <property type="project" value="InterPro"/>
</dbReference>
<dbReference type="Pfam" id="PF07748">
    <property type="entry name" value="Glyco_hydro_38C"/>
    <property type="match status" value="1"/>
</dbReference>
<name>A0A0R1Y6N1_9LACO</name>
<comment type="caution">
    <text evidence="6">The sequence shown here is derived from an EMBL/GenBank/DDBJ whole genome shotgun (WGS) entry which is preliminary data.</text>
</comment>
<evidence type="ECO:0000313" key="7">
    <source>
        <dbReference type="Proteomes" id="UP000051236"/>
    </source>
</evidence>
<dbReference type="AlphaFoldDB" id="A0A0R1Y6N1"/>
<dbReference type="Gene3D" id="2.70.98.30">
    <property type="entry name" value="Golgi alpha-mannosidase II, domain 4"/>
    <property type="match status" value="1"/>
</dbReference>
<dbReference type="Gene3D" id="1.20.1270.50">
    <property type="entry name" value="Glycoside hydrolase family 38, central domain"/>
    <property type="match status" value="1"/>
</dbReference>
<keyword evidence="3" id="KW-0378">Hydrolase</keyword>
<dbReference type="InterPro" id="IPR027291">
    <property type="entry name" value="Glyco_hydro_38_N_sf"/>
</dbReference>
<protein>
    <submittedName>
        <fullName evidence="6">Alpha-mannosidase</fullName>
    </submittedName>
</protein>
<dbReference type="SUPFAM" id="SSF88713">
    <property type="entry name" value="Glycoside hydrolase/deacetylase"/>
    <property type="match status" value="1"/>
</dbReference>
<comment type="similarity">
    <text evidence="1">Belongs to the glycosyl hydrolase 38 family.</text>
</comment>
<dbReference type="PATRIC" id="fig|1423734.3.peg.2078"/>
<dbReference type="GO" id="GO:0046872">
    <property type="term" value="F:metal ion binding"/>
    <property type="evidence" value="ECO:0007669"/>
    <property type="project" value="UniProtKB-KW"/>
</dbReference>
<evidence type="ECO:0000256" key="4">
    <source>
        <dbReference type="ARBA" id="ARBA00023295"/>
    </source>
</evidence>
<organism evidence="6 7">
    <name type="scientific">Agrilactobacillus composti DSM 18527 = JCM 14202</name>
    <dbReference type="NCBI Taxonomy" id="1423734"/>
    <lineage>
        <taxon>Bacteria</taxon>
        <taxon>Bacillati</taxon>
        <taxon>Bacillota</taxon>
        <taxon>Bacilli</taxon>
        <taxon>Lactobacillales</taxon>
        <taxon>Lactobacillaceae</taxon>
        <taxon>Agrilactobacillus</taxon>
    </lineage>
</organism>
<sequence>MKNIHAIAHTHWDFEWYFTRQEAQVQFAFHMDEVFSALASHQLDYYLLDGQLSIVDDYLSNFPEKTREFKKYVQAKRLFIGPWYTQVDEMVTSGEAMVRNLRLGTQLGADLGGAMAVGYLPDSFGQSQDMPKIYNGFDIYDAVFWRGTPLEKNARYFYWTSDDDHKVLVANIKNGYYAGVDLVENADFKTLMTRIATDTTANDLALPIGGDQRAVDFNLKTRIQLANAASDGDYQVKESTYPQFFQALAQTQDLPTYQGEFIDPSVSKIHRGIYSSRYDLKQVYDELERLMIHQVEPLMAMAMDQGVASKQGLIDTIWKTIARGQAHDSSGGCNSDETNRDIANRAQVALELGRSLRDYLLRKLSISLGTEGVGDVLFWNPWPTAQHFTRRLAVSTPTPNFRLVRTTGEDLPFTVLAQEKRDASVLKRDPSQQDHQYYYVTTISCRPKVPALDWQGYRLATTTTAVAATALKDTSVIENEFYQLTFAKGQLNLFQKATETWHNNFLTFEDGSDAGDTYDYAPDFKDWVLALDLSGAKQVAFKAGALESTATLAGTWNLPQDLAARQDEIAATKVPYKLVLSLNKGSKVIGFQFKIDNTVLDHRLRLVLNTDVHVDETYADTPFGTIARPVTEAHLQDWQQIGYHEEPTSMRPMIHFANVHTDANSWSFITLGTKDFQVIGDHSQLAITLFRSVGYLGRPNLTRRPGDASGLVNKLVATPDSQLQQTLTFAGGLVVDPHYDPVALQAAHHELASAPLYYQKQTLNKFTTPIEYFTMNKLAQVVEHPIPIALVDSQVVLSSFTRSGDGTGFELRLYNPTAAPAQAGVLQLPDTASLALVNLKGEVQQLVAHGSAAVQLVPFKPGEIRTYGIYPVKAR</sequence>
<dbReference type="InterPro" id="IPR028995">
    <property type="entry name" value="Glyco_hydro_57/38_cen_sf"/>
</dbReference>
<evidence type="ECO:0000256" key="2">
    <source>
        <dbReference type="ARBA" id="ARBA00022723"/>
    </source>
</evidence>
<feature type="domain" description="Glycoside hydrolase family 38 central" evidence="5">
    <location>
        <begin position="268"/>
        <end position="346"/>
    </location>
</feature>
<dbReference type="InterPro" id="IPR011682">
    <property type="entry name" value="Glyco_hydro_38_C"/>
</dbReference>
<dbReference type="SUPFAM" id="SSF74650">
    <property type="entry name" value="Galactose mutarotase-like"/>
    <property type="match status" value="1"/>
</dbReference>
<keyword evidence="7" id="KW-1185">Reference proteome</keyword>
<reference evidence="6 7" key="1">
    <citation type="journal article" date="2015" name="Genome Announc.">
        <title>Expanding the biotechnology potential of lactobacilli through comparative genomics of 213 strains and associated genera.</title>
        <authorList>
            <person name="Sun Z."/>
            <person name="Harris H.M."/>
            <person name="McCann A."/>
            <person name="Guo C."/>
            <person name="Argimon S."/>
            <person name="Zhang W."/>
            <person name="Yang X."/>
            <person name="Jeffery I.B."/>
            <person name="Cooney J.C."/>
            <person name="Kagawa T.F."/>
            <person name="Liu W."/>
            <person name="Song Y."/>
            <person name="Salvetti E."/>
            <person name="Wrobel A."/>
            <person name="Rasinkangas P."/>
            <person name="Parkhill J."/>
            <person name="Rea M.C."/>
            <person name="O'Sullivan O."/>
            <person name="Ritari J."/>
            <person name="Douillard F.P."/>
            <person name="Paul Ross R."/>
            <person name="Yang R."/>
            <person name="Briner A.E."/>
            <person name="Felis G.E."/>
            <person name="de Vos W.M."/>
            <person name="Barrangou R."/>
            <person name="Klaenhammer T.R."/>
            <person name="Caufield P.W."/>
            <person name="Cui Y."/>
            <person name="Zhang H."/>
            <person name="O'Toole P.W."/>
        </authorList>
    </citation>
    <scope>NUCLEOTIDE SEQUENCE [LARGE SCALE GENOMIC DNA]</scope>
    <source>
        <strain evidence="6 7">DSM 18527</strain>
    </source>
</reference>
<dbReference type="RefSeq" id="WP_057002524.1">
    <property type="nucleotide sequence ID" value="NZ_AZGA01000020.1"/>
</dbReference>
<dbReference type="InterPro" id="IPR011330">
    <property type="entry name" value="Glyco_hydro/deAcase_b/a-brl"/>
</dbReference>
<evidence type="ECO:0000256" key="1">
    <source>
        <dbReference type="ARBA" id="ARBA00009792"/>
    </source>
</evidence>
<dbReference type="GO" id="GO:0006013">
    <property type="term" value="P:mannose metabolic process"/>
    <property type="evidence" value="ECO:0007669"/>
    <property type="project" value="InterPro"/>
</dbReference>
<proteinExistence type="inferred from homology"/>
<dbReference type="Pfam" id="PF01074">
    <property type="entry name" value="Glyco_hydro_38N"/>
    <property type="match status" value="1"/>
</dbReference>
<dbReference type="Gene3D" id="3.20.110.10">
    <property type="entry name" value="Glycoside hydrolase 38, N terminal domain"/>
    <property type="match status" value="1"/>
</dbReference>
<dbReference type="Pfam" id="PF09261">
    <property type="entry name" value="Alpha-mann_mid"/>
    <property type="match status" value="1"/>
</dbReference>
<evidence type="ECO:0000256" key="3">
    <source>
        <dbReference type="ARBA" id="ARBA00022801"/>
    </source>
</evidence>
<gene>
    <name evidence="6" type="ORF">FC83_GL002055</name>
</gene>
<dbReference type="InterPro" id="IPR015341">
    <property type="entry name" value="Glyco_hydro_38_cen"/>
</dbReference>
<dbReference type="CDD" id="cd10815">
    <property type="entry name" value="GH38N_AMII_EcMngB_like"/>
    <property type="match status" value="1"/>
</dbReference>
<dbReference type="PANTHER" id="PTHR46017:SF2">
    <property type="entry name" value="MANNOSYLGLYCERATE HYDROLASE"/>
    <property type="match status" value="1"/>
</dbReference>
<dbReference type="GO" id="GO:0009313">
    <property type="term" value="P:oligosaccharide catabolic process"/>
    <property type="evidence" value="ECO:0007669"/>
    <property type="project" value="TreeGrafter"/>
</dbReference>
<dbReference type="STRING" id="1423734.FC83_GL002055"/>
<dbReference type="InterPro" id="IPR037094">
    <property type="entry name" value="Glyco_hydro_38_cen_sf"/>
</dbReference>
<evidence type="ECO:0000259" key="5">
    <source>
        <dbReference type="SMART" id="SM00872"/>
    </source>
</evidence>
<dbReference type="SUPFAM" id="SSF88688">
    <property type="entry name" value="Families 57/38 glycoside transferase middle domain"/>
    <property type="match status" value="1"/>
</dbReference>
<dbReference type="PANTHER" id="PTHR46017">
    <property type="entry name" value="ALPHA-MANNOSIDASE 2C1"/>
    <property type="match status" value="1"/>
</dbReference>
<dbReference type="EMBL" id="AZGA01000020">
    <property type="protein sequence ID" value="KRM34915.1"/>
    <property type="molecule type" value="Genomic_DNA"/>
</dbReference>
<dbReference type="Proteomes" id="UP000051236">
    <property type="component" value="Unassembled WGS sequence"/>
</dbReference>
<dbReference type="SMART" id="SM00872">
    <property type="entry name" value="Alpha-mann_mid"/>
    <property type="match status" value="1"/>
</dbReference>
<dbReference type="eggNOG" id="COG0383">
    <property type="taxonomic scope" value="Bacteria"/>
</dbReference>
<dbReference type="InterPro" id="IPR011013">
    <property type="entry name" value="Gal_mutarotase_sf_dom"/>
</dbReference>
<accession>A0A0R1Y6N1</accession>
<keyword evidence="2" id="KW-0479">Metal-binding</keyword>
<dbReference type="InterPro" id="IPR000602">
    <property type="entry name" value="Glyco_hydro_38_N"/>
</dbReference>
<evidence type="ECO:0000313" key="6">
    <source>
        <dbReference type="EMBL" id="KRM34915.1"/>
    </source>
</evidence>
<dbReference type="GO" id="GO:0004559">
    <property type="term" value="F:alpha-mannosidase activity"/>
    <property type="evidence" value="ECO:0007669"/>
    <property type="project" value="InterPro"/>
</dbReference>
<keyword evidence="4" id="KW-0326">Glycosidase</keyword>